<evidence type="ECO:0000313" key="1">
    <source>
        <dbReference type="EMBL" id="SDN08703.1"/>
    </source>
</evidence>
<organism evidence="1 2">
    <name type="scientific">Kriegella aquimaris</name>
    <dbReference type="NCBI Taxonomy" id="192904"/>
    <lineage>
        <taxon>Bacteria</taxon>
        <taxon>Pseudomonadati</taxon>
        <taxon>Bacteroidota</taxon>
        <taxon>Flavobacteriia</taxon>
        <taxon>Flavobacteriales</taxon>
        <taxon>Flavobacteriaceae</taxon>
        <taxon>Kriegella</taxon>
    </lineage>
</organism>
<gene>
    <name evidence="1" type="ORF">SAMN04488514_12313</name>
</gene>
<evidence type="ECO:0000313" key="2">
    <source>
        <dbReference type="Proteomes" id="UP000199440"/>
    </source>
</evidence>
<keyword evidence="2" id="KW-1185">Reference proteome</keyword>
<accession>A0A1G9YJP4</accession>
<dbReference type="AlphaFoldDB" id="A0A1G9YJP4"/>
<dbReference type="STRING" id="192904.SAMN04488514_12313"/>
<proteinExistence type="predicted"/>
<dbReference type="Proteomes" id="UP000199440">
    <property type="component" value="Unassembled WGS sequence"/>
</dbReference>
<dbReference type="EMBL" id="FNGV01000023">
    <property type="protein sequence ID" value="SDN08703.1"/>
    <property type="molecule type" value="Genomic_DNA"/>
</dbReference>
<reference evidence="1 2" key="1">
    <citation type="submission" date="2016-10" db="EMBL/GenBank/DDBJ databases">
        <authorList>
            <person name="de Groot N.N."/>
        </authorList>
    </citation>
    <scope>NUCLEOTIDE SEQUENCE [LARGE SCALE GENOMIC DNA]</scope>
    <source>
        <strain evidence="1 2">DSM 19886</strain>
    </source>
</reference>
<name>A0A1G9YJP4_9FLAO</name>
<sequence length="390" mass="44707">MFGRVRMRVMAIFNRLTHSSLYVKIAIVFVVLSFVNAERIKYFQPQTILLQPHSTQVFSVDINDSISESDLLYKVSSKDGTPIFFYREVFTPVCFDNKCRPLTINLYWNITGRYLGFELPEDEFLSKTDHEPFSVDVYEKLNQILATESTPLAEIDYNQLTVKPNSHGLEDIDAITSATPQNLAPYVIEGAAYTTFKLWHLIHGATKNQVQNFTIAEISSELIIKILESPIQADKIWALEHIDGYVDFTPNLKEKVFDLIKGEDYIVVEKALDAISENELDLYDVQQLLMKALIQENYNVKIRVIEKMENCDFLKDSVKIELVENLGSLNGQVFKKALSVLEKQELTSEMYYKIAALLESENSFISNSIKAFLKNENVKEPQILSLIKDE</sequence>
<protein>
    <submittedName>
        <fullName evidence="1">Uncharacterized protein</fullName>
    </submittedName>
</protein>